<keyword evidence="2" id="KW-1185">Reference proteome</keyword>
<proteinExistence type="predicted"/>
<evidence type="ECO:0000313" key="1">
    <source>
        <dbReference type="EMBL" id="OMP67868.1"/>
    </source>
</evidence>
<organism evidence="1 2">
    <name type="scientific">Domibacillus epiphyticus</name>
    <dbReference type="NCBI Taxonomy" id="1714355"/>
    <lineage>
        <taxon>Bacteria</taxon>
        <taxon>Bacillati</taxon>
        <taxon>Bacillota</taxon>
        <taxon>Bacilli</taxon>
        <taxon>Bacillales</taxon>
        <taxon>Bacillaceae</taxon>
        <taxon>Domibacillus</taxon>
    </lineage>
</organism>
<name>A0A1V2AA46_9BACI</name>
<dbReference type="STRING" id="1714355.BTO28_05115"/>
<dbReference type="OrthoDB" id="2967322at2"/>
<sequence length="131" mass="14980">MERIKIAGIFTGKSKSAEFFILTHNGRHIAALPEMFISFYVGDGRKAALKALTGPFSASDAEKVYNTIYRYVYPQGSKEQDFMSWFEEKYGLSWSTFDEGMKKSRATIMERKQAFNHAVSSYYKEKESAAQ</sequence>
<gene>
    <name evidence="1" type="ORF">BTO28_05115</name>
</gene>
<dbReference type="EMBL" id="MSFI01000008">
    <property type="protein sequence ID" value="OMP67868.1"/>
    <property type="molecule type" value="Genomic_DNA"/>
</dbReference>
<reference evidence="1 2" key="1">
    <citation type="submission" date="2016-12" db="EMBL/GenBank/DDBJ databases">
        <title>Domibacillus sp. SAB 38T whole genome sequencing.</title>
        <authorList>
            <person name="Verma A."/>
            <person name="Ojha A.K."/>
            <person name="Krishnamurthi S."/>
        </authorList>
    </citation>
    <scope>NUCLEOTIDE SEQUENCE [LARGE SCALE GENOMIC DNA]</scope>
    <source>
        <strain evidence="1 2">SAB 38</strain>
    </source>
</reference>
<dbReference type="AlphaFoldDB" id="A0A1V2AA46"/>
<comment type="caution">
    <text evidence="1">The sequence shown here is derived from an EMBL/GenBank/DDBJ whole genome shotgun (WGS) entry which is preliminary data.</text>
</comment>
<dbReference type="Proteomes" id="UP000188613">
    <property type="component" value="Unassembled WGS sequence"/>
</dbReference>
<dbReference type="RefSeq" id="WP_076764471.1">
    <property type="nucleotide sequence ID" value="NZ_MSFI01000008.1"/>
</dbReference>
<protein>
    <submittedName>
        <fullName evidence="1">Uncharacterized protein</fullName>
    </submittedName>
</protein>
<evidence type="ECO:0000313" key="2">
    <source>
        <dbReference type="Proteomes" id="UP000188613"/>
    </source>
</evidence>
<accession>A0A1V2AA46</accession>